<evidence type="ECO:0000259" key="2">
    <source>
        <dbReference type="Pfam" id="PF01171"/>
    </source>
</evidence>
<dbReference type="InterPro" id="IPR035107">
    <property type="entry name" value="tRNA_thiolation_TtcA_Ctu1"/>
</dbReference>
<dbReference type="PANTHER" id="PTHR43686">
    <property type="entry name" value="SULFURTRANSFERASE-RELATED"/>
    <property type="match status" value="1"/>
</dbReference>
<name>A0A0E3W331_9FIRM</name>
<accession>A0A0E3W331</accession>
<dbReference type="STRING" id="690567.1234"/>
<dbReference type="PANTHER" id="PTHR43686:SF1">
    <property type="entry name" value="AMINOTRAN_5 DOMAIN-CONTAINING PROTEIN"/>
    <property type="match status" value="1"/>
</dbReference>
<dbReference type="Gene3D" id="3.40.50.620">
    <property type="entry name" value="HUPs"/>
    <property type="match status" value="1"/>
</dbReference>
<dbReference type="PIRSF" id="PIRSF004976">
    <property type="entry name" value="ATPase_YdaO"/>
    <property type="match status" value="1"/>
</dbReference>
<evidence type="ECO:0000313" key="4">
    <source>
        <dbReference type="Proteomes" id="UP000045545"/>
    </source>
</evidence>
<dbReference type="GO" id="GO:0008033">
    <property type="term" value="P:tRNA processing"/>
    <property type="evidence" value="ECO:0007669"/>
    <property type="project" value="InterPro"/>
</dbReference>
<keyword evidence="1" id="KW-0808">Transferase</keyword>
<gene>
    <name evidence="3" type="ORF">1234</name>
</gene>
<dbReference type="AlphaFoldDB" id="A0A0E3W331"/>
<dbReference type="RefSeq" id="WP_046496644.1">
    <property type="nucleotide sequence ID" value="NZ_CGIH01000025.1"/>
</dbReference>
<dbReference type="GO" id="GO:0016740">
    <property type="term" value="F:transferase activity"/>
    <property type="evidence" value="ECO:0007669"/>
    <property type="project" value="UniProtKB-KW"/>
</dbReference>
<dbReference type="InterPro" id="IPR014729">
    <property type="entry name" value="Rossmann-like_a/b/a_fold"/>
</dbReference>
<evidence type="ECO:0000256" key="1">
    <source>
        <dbReference type="ARBA" id="ARBA00022679"/>
    </source>
</evidence>
<dbReference type="Proteomes" id="UP000045545">
    <property type="component" value="Unassembled WGS sequence"/>
</dbReference>
<feature type="domain" description="tRNA(Ile)-lysidine/2-thiocytidine synthase N-terminal" evidence="2">
    <location>
        <begin position="29"/>
        <end position="194"/>
    </location>
</feature>
<dbReference type="CDD" id="cd24138">
    <property type="entry name" value="TtcA-like"/>
    <property type="match status" value="1"/>
</dbReference>
<dbReference type="SUPFAM" id="SSF52402">
    <property type="entry name" value="Adenine nucleotide alpha hydrolases-like"/>
    <property type="match status" value="1"/>
</dbReference>
<reference evidence="3 4" key="1">
    <citation type="submission" date="2015-03" db="EMBL/GenBank/DDBJ databases">
        <authorList>
            <person name="Murphy D."/>
        </authorList>
    </citation>
    <scope>NUCLEOTIDE SEQUENCE [LARGE SCALE GENOMIC DNA]</scope>
    <source>
        <strain evidence="3 4">OL-4</strain>
    </source>
</reference>
<keyword evidence="4" id="KW-1185">Reference proteome</keyword>
<dbReference type="Pfam" id="PF01171">
    <property type="entry name" value="ATP_bind_3"/>
    <property type="match status" value="1"/>
</dbReference>
<proteinExistence type="predicted"/>
<dbReference type="InterPro" id="IPR011063">
    <property type="entry name" value="TilS/TtcA_N"/>
</dbReference>
<organism evidence="3 4">
    <name type="scientific">Syntrophomonas zehnderi OL-4</name>
    <dbReference type="NCBI Taxonomy" id="690567"/>
    <lineage>
        <taxon>Bacteria</taxon>
        <taxon>Bacillati</taxon>
        <taxon>Bacillota</taxon>
        <taxon>Clostridia</taxon>
        <taxon>Eubacteriales</taxon>
        <taxon>Syntrophomonadaceae</taxon>
        <taxon>Syntrophomonas</taxon>
    </lineage>
</organism>
<sequence>MVKKGLNKKIFREVRKANSKYNMVVSGDKIAVGLSGGKDSAALLFFMSMLQKYTPVDFDLIPIYLDLNLGADTKSIENYCASLELPLIIEETHIAQVVFEARQEKNPCSLCSTLRRGALNRIAKNQGCNKVALGHHADDVVDTMLMSMIFEGRYHLFKPVTYLDRIDITVIRPLIYVIERDIESFIESTDFKVVKNPCPVDGYTMREEMKKLVADIENRFPGARKRILTSIENVDRDSFWQPQQ</sequence>
<dbReference type="OrthoDB" id="9801054at2"/>
<evidence type="ECO:0000313" key="3">
    <source>
        <dbReference type="EMBL" id="CFX44799.1"/>
    </source>
</evidence>
<dbReference type="EMBL" id="CGIH01000025">
    <property type="protein sequence ID" value="CFX44799.1"/>
    <property type="molecule type" value="Genomic_DNA"/>
</dbReference>
<protein>
    <submittedName>
        <fullName evidence="3">2-thiocytidine tRNA biosynthesis protein, TtcA</fullName>
    </submittedName>
</protein>